<accession>A0A3B0VU85</accession>
<sequence>MIFHAGDVGELWVLDELSQIAPVIAVHGNDDTAASQRELPYQQIVTINRQRLLIWHSHYANRVDEMHARRSDSLREGCLRSIARAKSAGAKFVLFGHWHLPLIFEQDGIVAVNAGAIASGNAFRQQTIQTVGLLFVLKNSLSPRRRGSRLQITHINLAQPERPFTDLADVDAGFTGNLMKYGRSILAPELEKLKQIDLSEIHQTDPGAFLEAFLPLARQVWAGEKECIEVVDVLAALKTADIKESSRQKLTSLLGQL</sequence>
<dbReference type="SUPFAM" id="SSF56300">
    <property type="entry name" value="Metallo-dependent phosphatases"/>
    <property type="match status" value="1"/>
</dbReference>
<gene>
    <name evidence="2" type="ORF">MNBD_CHLOROFLEXI01-4376</name>
</gene>
<dbReference type="InterPro" id="IPR029052">
    <property type="entry name" value="Metallo-depent_PP-like"/>
</dbReference>
<reference evidence="2" key="1">
    <citation type="submission" date="2018-06" db="EMBL/GenBank/DDBJ databases">
        <authorList>
            <person name="Zhirakovskaya E."/>
        </authorList>
    </citation>
    <scope>NUCLEOTIDE SEQUENCE</scope>
</reference>
<organism evidence="2">
    <name type="scientific">hydrothermal vent metagenome</name>
    <dbReference type="NCBI Taxonomy" id="652676"/>
    <lineage>
        <taxon>unclassified sequences</taxon>
        <taxon>metagenomes</taxon>
        <taxon>ecological metagenomes</taxon>
    </lineage>
</organism>
<name>A0A3B0VU85_9ZZZZ</name>
<protein>
    <recommendedName>
        <fullName evidence="1">Calcineurin-like phosphoesterase domain-containing protein</fullName>
    </recommendedName>
</protein>
<dbReference type="Pfam" id="PF12850">
    <property type="entry name" value="Metallophos_2"/>
    <property type="match status" value="1"/>
</dbReference>
<dbReference type="AlphaFoldDB" id="A0A3B0VU85"/>
<proteinExistence type="predicted"/>
<evidence type="ECO:0000259" key="1">
    <source>
        <dbReference type="Pfam" id="PF12850"/>
    </source>
</evidence>
<evidence type="ECO:0000313" key="2">
    <source>
        <dbReference type="EMBL" id="VAW40419.1"/>
    </source>
</evidence>
<dbReference type="InterPro" id="IPR024654">
    <property type="entry name" value="Calcineurin-like_PHP_lpxH"/>
</dbReference>
<feature type="domain" description="Calcineurin-like phosphoesterase" evidence="1">
    <location>
        <begin position="1"/>
        <end position="126"/>
    </location>
</feature>
<dbReference type="EMBL" id="UOEU01000794">
    <property type="protein sequence ID" value="VAW40419.1"/>
    <property type="molecule type" value="Genomic_DNA"/>
</dbReference>
<dbReference type="Gene3D" id="3.60.21.10">
    <property type="match status" value="1"/>
</dbReference>